<dbReference type="Gene3D" id="3.90.120.10">
    <property type="entry name" value="DNA Methylase, subunit A, domain 2"/>
    <property type="match status" value="1"/>
</dbReference>
<evidence type="ECO:0000256" key="1">
    <source>
        <dbReference type="ARBA" id="ARBA00022603"/>
    </source>
</evidence>
<keyword evidence="3 6" id="KW-0949">S-adenosyl-L-methionine</keyword>
<dbReference type="EMBL" id="AAMX01000001">
    <property type="protein sequence ID" value="EAQ33196.1"/>
    <property type="molecule type" value="Genomic_DNA"/>
</dbReference>
<dbReference type="SUPFAM" id="SSF53335">
    <property type="entry name" value="S-adenosyl-L-methionine-dependent methyltransferases"/>
    <property type="match status" value="1"/>
</dbReference>
<evidence type="ECO:0000256" key="6">
    <source>
        <dbReference type="PROSITE-ProRule" id="PRU01016"/>
    </source>
</evidence>
<sequence length="345" mass="38140">MKFNNFKPSKYTCLEMCAGAGGQALGLHMAGFRHSALIEIESAACKTLRLNNQEHNLGWQEIIEGDLIEFSQSNAKSYKDQIDLVAGGVPCPPFSKAGKQLGSSDERDLFPAALKVVENVRPKAVMLENVPGLLEAKFKDYRSSISLKLQELGYTPFWTLVQSSQFGVPQLRPRTILVALRPEVASHFKWPQPQSKIVTVGEALGDLMASKRWPKVNDWIKAANKIAPTLVGGSKKHGGPDLGPTRAKEQWRKLGVYGHRIGSDEEIPDKSFKGVLRRDGSILPGFEHMPLLTTRMTARLQGFPDEWLFHGTKTTIYRQIGNAFPPPVAYSIGVQIIHALQASSQ</sequence>
<dbReference type="GO" id="GO:0032259">
    <property type="term" value="P:methylation"/>
    <property type="evidence" value="ECO:0007669"/>
    <property type="project" value="UniProtKB-KW"/>
</dbReference>
<comment type="catalytic activity">
    <reaction evidence="5 8">
        <text>a 2'-deoxycytidine in DNA + S-adenosyl-L-methionine = a 5-methyl-2'-deoxycytidine in DNA + S-adenosyl-L-homocysteine + H(+)</text>
        <dbReference type="Rhea" id="RHEA:13681"/>
        <dbReference type="Rhea" id="RHEA-COMP:11369"/>
        <dbReference type="Rhea" id="RHEA-COMP:11370"/>
        <dbReference type="ChEBI" id="CHEBI:15378"/>
        <dbReference type="ChEBI" id="CHEBI:57856"/>
        <dbReference type="ChEBI" id="CHEBI:59789"/>
        <dbReference type="ChEBI" id="CHEBI:85452"/>
        <dbReference type="ChEBI" id="CHEBI:85454"/>
        <dbReference type="EC" id="2.1.1.37"/>
    </reaction>
</comment>
<keyword evidence="1 6" id="KW-0489">Methyltransferase</keyword>
<evidence type="ECO:0000256" key="4">
    <source>
        <dbReference type="ARBA" id="ARBA00022747"/>
    </source>
</evidence>
<comment type="similarity">
    <text evidence="6 7">Belongs to the class I-like SAM-binding methyltransferase superfamily. C5-methyltransferase family.</text>
</comment>
<dbReference type="PROSITE" id="PS00095">
    <property type="entry name" value="C5_MTASE_2"/>
    <property type="match status" value="1"/>
</dbReference>
<dbReference type="InterPro" id="IPR029063">
    <property type="entry name" value="SAM-dependent_MTases_sf"/>
</dbReference>
<evidence type="ECO:0000256" key="5">
    <source>
        <dbReference type="ARBA" id="ARBA00047422"/>
    </source>
</evidence>
<reference evidence="9 10" key="1">
    <citation type="submission" date="2006-01" db="EMBL/GenBank/DDBJ databases">
        <authorList>
            <person name="Brettar I."/>
            <person name="Hofle M."/>
            <person name="Ferriera S."/>
            <person name="Johnson J."/>
            <person name="Kravitz S."/>
            <person name="Halpern A."/>
            <person name="Remington K."/>
            <person name="Beeson K."/>
            <person name="Tran B."/>
            <person name="Rogers Y.-H."/>
            <person name="Friedman R."/>
            <person name="Venter J.C."/>
        </authorList>
    </citation>
    <scope>NUCLEOTIDE SEQUENCE [LARGE SCALE GENOMIC DNA]</scope>
    <source>
        <strain evidence="9 10">OS145</strain>
    </source>
</reference>
<keyword evidence="2 6" id="KW-0808">Transferase</keyword>
<evidence type="ECO:0000313" key="10">
    <source>
        <dbReference type="Proteomes" id="UP000016543"/>
    </source>
</evidence>
<dbReference type="Proteomes" id="UP000016543">
    <property type="component" value="Unassembled WGS sequence"/>
</dbReference>
<evidence type="ECO:0000256" key="2">
    <source>
        <dbReference type="ARBA" id="ARBA00022679"/>
    </source>
</evidence>
<name>A0ABP2CTT9_9GAMM</name>
<gene>
    <name evidence="9" type="ORF">OS145_02470</name>
</gene>
<keyword evidence="4" id="KW-0680">Restriction system</keyword>
<dbReference type="Pfam" id="PF00145">
    <property type="entry name" value="DNA_methylase"/>
    <property type="match status" value="1"/>
</dbReference>
<dbReference type="InterPro" id="IPR050390">
    <property type="entry name" value="C5-Methyltransferase"/>
</dbReference>
<evidence type="ECO:0000313" key="9">
    <source>
        <dbReference type="EMBL" id="EAQ33196.1"/>
    </source>
</evidence>
<feature type="active site" evidence="6">
    <location>
        <position position="91"/>
    </location>
</feature>
<dbReference type="Gene3D" id="3.40.50.150">
    <property type="entry name" value="Vaccinia Virus protein VP39"/>
    <property type="match status" value="1"/>
</dbReference>
<dbReference type="EC" id="2.1.1.37" evidence="8"/>
<dbReference type="InterPro" id="IPR031303">
    <property type="entry name" value="C5_meth_CS"/>
</dbReference>
<accession>A0ABP2CTT9</accession>
<evidence type="ECO:0000256" key="8">
    <source>
        <dbReference type="RuleBase" id="RU000417"/>
    </source>
</evidence>
<dbReference type="RefSeq" id="WP_006953913.1">
    <property type="nucleotide sequence ID" value="NZ_AAMX01000001.1"/>
</dbReference>
<dbReference type="PANTHER" id="PTHR10629:SF52">
    <property type="entry name" value="DNA (CYTOSINE-5)-METHYLTRANSFERASE 1"/>
    <property type="match status" value="1"/>
</dbReference>
<dbReference type="PROSITE" id="PS51679">
    <property type="entry name" value="SAM_MT_C5"/>
    <property type="match status" value="1"/>
</dbReference>
<dbReference type="PROSITE" id="PS00094">
    <property type="entry name" value="C5_MTASE_1"/>
    <property type="match status" value="1"/>
</dbReference>
<dbReference type="InterPro" id="IPR001525">
    <property type="entry name" value="C5_MeTfrase"/>
</dbReference>
<protein>
    <recommendedName>
        <fullName evidence="8">Cytosine-specific methyltransferase</fullName>
        <ecNumber evidence="8">2.1.1.37</ecNumber>
    </recommendedName>
</protein>
<keyword evidence="10" id="KW-1185">Reference proteome</keyword>
<dbReference type="CDD" id="cd00315">
    <property type="entry name" value="Cyt_C5_DNA_methylase"/>
    <property type="match status" value="1"/>
</dbReference>
<dbReference type="PANTHER" id="PTHR10629">
    <property type="entry name" value="CYTOSINE-SPECIFIC METHYLTRANSFERASE"/>
    <property type="match status" value="1"/>
</dbReference>
<dbReference type="PRINTS" id="PR00105">
    <property type="entry name" value="C5METTRFRASE"/>
</dbReference>
<evidence type="ECO:0000256" key="7">
    <source>
        <dbReference type="RuleBase" id="RU000416"/>
    </source>
</evidence>
<dbReference type="NCBIfam" id="TIGR00675">
    <property type="entry name" value="dcm"/>
    <property type="match status" value="1"/>
</dbReference>
<dbReference type="GO" id="GO:0008168">
    <property type="term" value="F:methyltransferase activity"/>
    <property type="evidence" value="ECO:0007669"/>
    <property type="project" value="UniProtKB-KW"/>
</dbReference>
<dbReference type="InterPro" id="IPR018117">
    <property type="entry name" value="C5_DNA_meth_AS"/>
</dbReference>
<comment type="caution">
    <text evidence="9">The sequence shown here is derived from an EMBL/GenBank/DDBJ whole genome shotgun (WGS) entry which is preliminary data.</text>
</comment>
<proteinExistence type="inferred from homology"/>
<evidence type="ECO:0000256" key="3">
    <source>
        <dbReference type="ARBA" id="ARBA00022691"/>
    </source>
</evidence>
<organism evidence="9 10">
    <name type="scientific">Idiomarina baltica OS145</name>
    <dbReference type="NCBI Taxonomy" id="314276"/>
    <lineage>
        <taxon>Bacteria</taxon>
        <taxon>Pseudomonadati</taxon>
        <taxon>Pseudomonadota</taxon>
        <taxon>Gammaproteobacteria</taxon>
        <taxon>Alteromonadales</taxon>
        <taxon>Idiomarinaceae</taxon>
        <taxon>Idiomarina</taxon>
    </lineage>
</organism>